<proteinExistence type="predicted"/>
<dbReference type="Gene3D" id="3.40.50.300">
    <property type="entry name" value="P-loop containing nucleotide triphosphate hydrolases"/>
    <property type="match status" value="1"/>
</dbReference>
<reference evidence="8" key="1">
    <citation type="submission" date="2011-12" db="EMBL/GenBank/DDBJ databases">
        <title>The Draft Genome of Lepisosteus oculatus.</title>
        <authorList>
            <consortium name="The Broad Institute Genome Assembly &amp; Analysis Group"/>
            <consortium name="Computational R&amp;D Group"/>
            <consortium name="and Sequencing Platform"/>
            <person name="Di Palma F."/>
            <person name="Alfoldi J."/>
            <person name="Johnson J."/>
            <person name="Berlin A."/>
            <person name="Gnerre S."/>
            <person name="Jaffe D."/>
            <person name="MacCallum I."/>
            <person name="Young S."/>
            <person name="Walker B.J."/>
            <person name="Lander E.S."/>
            <person name="Lindblad-Toh K."/>
        </authorList>
    </citation>
    <scope>NUCLEOTIDE SEQUENCE [LARGE SCALE GENOMIC DNA]</scope>
</reference>
<dbReference type="InterPro" id="IPR057588">
    <property type="entry name" value="NWD1/2-like_WH"/>
</dbReference>
<dbReference type="HOGENOM" id="CLU_001669_0_0_1"/>
<dbReference type="InterPro" id="IPR019775">
    <property type="entry name" value="WD40_repeat_CS"/>
</dbReference>
<dbReference type="GeneTree" id="ENSGT00940000167021"/>
<evidence type="ECO:0000256" key="1">
    <source>
        <dbReference type="ARBA" id="ARBA00022574"/>
    </source>
</evidence>
<dbReference type="InterPro" id="IPR011047">
    <property type="entry name" value="Quinoprotein_ADH-like_sf"/>
</dbReference>
<sequence>MIYICGGYRDTVAEREALMASVYPQLYLYCKQRGYDFKMIDLRWGVEDAVSDSHNTVALHFEMLRQCQESEGPHFFLFTGQKHDAQILPTRISKTAFEAVLNVIERKRLEMSRRRLSKEDRELSSRTSVPQSSVESLSTDTDHTRQQENNSQLLDKDSLSQTSLPNQDKLIFSQMGAKSVSDFEKEISLLLHWYKLDENCKPAMYCLLPVSTHYKDFVSKDPSRRQQAKKTWLHTSQKLCKALQENSPASGGESSTSSLLRTVVDVEVAQGLQTAGPPEEHCHWYKRTITDIKYNLGSEKASDYIDILTSQPEINETLYAAHQKFMDSIHAKLRHTNIYEYSVGWGRAGISPQLNRSHLYYTQSICSHFQRTVLAHLNRLIRSKTSRESPDVRRGEMFRRQTEEEILLHIHHRHALDGRCAPGESVLVGLREVVQSASWEPVVLLGDPGSGKSTIMARVASLASSWVPGNVRVLVRFIGVTGESRNVRLLLQSLCFQLCEVHNVPASFSQSLEELSNKFLSLLEPVTQDSPVVIVLDGLDELSEEHNSDISWLPACLPEHVYLILSASTESSCAELLKRQATKPHFLVVSPLSQADIHRTLLRKLERDGRSVRADQWKLLTEACESCPCPLYLEIAYAESRLWTSFAAPSGTRLPGDLPGLYQAVLARLEKAHGEQLVRKSASLVTLSRNGLPEEELIDLLSLDQAAMREVELSHRPSAPRLPYVLWAKLRLDFGSHLTEQNTDNTYVLNWAHSALRQACEQRYLKSKEVRLSIHAEYANYFLGKKSPHPGNSATTHVFQPLAWVLEKDSVKNYFFNLRKLHGVPYHLIKSGQVPTLLTECLFNYEFLLHKLWGLSIIDVEEDLKAAVTPEKELADVCVLSEALELSQQTLLQDPCQLASQLVGRLHEVLSTDRPVAPGDPRKFSHLHSLLSQCYSSSVPVLLPSFTCLLPPGGLGHRLLAGHAGGITAVAGAKEEPVVATASRDRTLKIWDLNSGRAVRTVRGVGSGVDSLTLCLGNTLVALTERRTLQVWHIASGQMVFSENSLDVPVATSASDGQLLVVFYDGSQSLKVFDLAASCRLLYDVTITPDDNPIHKDRSILVSRGSVKDYVLFAYRSAKGAMVLSARKAEVVTKLVAQQTAASVQGVEVTADYFLLFCRYPYLRQNEIVHIELFSTKSFAYLRSIKGCSSDPFSDLNVNRLGSHVVAFCPSAATGTSEIVTWNLETEDHKHMVKSPGLVMAGTCSDLRFCLGVCSNESYIRVWNLASRINDQSLCYNVYKVKSDGAEDVVPMKKYPRYVVWRSVTPGTVSVWKLAESGCRVKRLSLERGLYESADIALVRDRRLFILTDRGTASFTDTPRPIFQTLLIYDLLKKKYIKKQTGLYIIPCQKHEYRILDGDLLLGLSENRDHLIIWDLETGFIKSRLKPFHKEQSLVSYAANTVFGSQERDTRMTPWERRNETQTAKQRRLEKELERERGELQQLSNEKHNAIDLYLLSGDEQILVCSYFAHHLNVFSLATRTHTHTLEDRASLLFLHSAALTYSGSYLAISNYSDTEKTSYVTLWDLQTGKVRKRLKNEPRVGCLAVTDDASRLVFGVMEANKVKVWDPFRKAHKTIPGYETLEMGVNSKLHVIDEGAKAILLAGDVSTWDLDAGTVLSVFTPDSNIRCLSLAQDRKTMLLGLSDSPALIAMALVSKEIAEKSSCAGAGLFAEQSSTSEEEEEEEEDGKDAC</sequence>
<dbReference type="Proteomes" id="UP000018468">
    <property type="component" value="Linkage group LG4"/>
</dbReference>
<feature type="region of interest" description="Disordered" evidence="5">
    <location>
        <begin position="115"/>
        <end position="159"/>
    </location>
</feature>
<feature type="compositionally biased region" description="Polar residues" evidence="5">
    <location>
        <begin position="147"/>
        <end position="159"/>
    </location>
</feature>
<dbReference type="SUPFAM" id="SSF50998">
    <property type="entry name" value="Quinoprotein alcohol dehydrogenase-like"/>
    <property type="match status" value="2"/>
</dbReference>
<organism evidence="7 8">
    <name type="scientific">Lepisosteus oculatus</name>
    <name type="common">Spotted gar</name>
    <dbReference type="NCBI Taxonomy" id="7918"/>
    <lineage>
        <taxon>Eukaryota</taxon>
        <taxon>Metazoa</taxon>
        <taxon>Chordata</taxon>
        <taxon>Craniata</taxon>
        <taxon>Vertebrata</taxon>
        <taxon>Euteleostomi</taxon>
        <taxon>Actinopterygii</taxon>
        <taxon>Neopterygii</taxon>
        <taxon>Holostei</taxon>
        <taxon>Semionotiformes</taxon>
        <taxon>Lepisosteidae</taxon>
        <taxon>Lepisosteus</taxon>
    </lineage>
</organism>
<dbReference type="SUPFAM" id="SSF52540">
    <property type="entry name" value="P-loop containing nucleoside triphosphate hydrolases"/>
    <property type="match status" value="1"/>
</dbReference>
<dbReference type="InterPro" id="IPR052752">
    <property type="entry name" value="NACHT-WD_repeat"/>
</dbReference>
<keyword evidence="4" id="KW-0175">Coiled coil</keyword>
<evidence type="ECO:0000256" key="3">
    <source>
        <dbReference type="PROSITE-ProRule" id="PRU00221"/>
    </source>
</evidence>
<dbReference type="InterPro" id="IPR001680">
    <property type="entry name" value="WD40_rpt"/>
</dbReference>
<evidence type="ECO:0000313" key="7">
    <source>
        <dbReference type="Ensembl" id="ENSLOCP00000016886.1"/>
    </source>
</evidence>
<dbReference type="SMART" id="SM00320">
    <property type="entry name" value="WD40"/>
    <property type="match status" value="4"/>
</dbReference>
<dbReference type="OMA" id="ECIFNYE"/>
<dbReference type="Pfam" id="PF25469">
    <property type="entry name" value="WHD_NWD1"/>
    <property type="match status" value="1"/>
</dbReference>
<dbReference type="PROSITE" id="PS00678">
    <property type="entry name" value="WD_REPEATS_1"/>
    <property type="match status" value="1"/>
</dbReference>
<dbReference type="InParanoid" id="W5N8C7"/>
<dbReference type="Bgee" id="ENSLOCG00000013696">
    <property type="expression patterns" value="Expressed in heart and 7 other cell types or tissues"/>
</dbReference>
<dbReference type="eggNOG" id="KOG3602">
    <property type="taxonomic scope" value="Eukaryota"/>
</dbReference>
<dbReference type="Pfam" id="PF00400">
    <property type="entry name" value="WD40"/>
    <property type="match status" value="1"/>
</dbReference>
<dbReference type="InterPro" id="IPR007111">
    <property type="entry name" value="NACHT_NTPase"/>
</dbReference>
<dbReference type="PANTHER" id="PTHR19871">
    <property type="entry name" value="BETA TRANSDUCIN-RELATED PROTEIN"/>
    <property type="match status" value="1"/>
</dbReference>
<feature type="repeat" description="WD" evidence="3">
    <location>
        <begin position="960"/>
        <end position="1001"/>
    </location>
</feature>
<evidence type="ECO:0000259" key="6">
    <source>
        <dbReference type="PROSITE" id="PS50837"/>
    </source>
</evidence>
<dbReference type="PROSITE" id="PS50294">
    <property type="entry name" value="WD_REPEATS_REGION"/>
    <property type="match status" value="1"/>
</dbReference>
<name>W5N8C7_LEPOC</name>
<dbReference type="Ensembl" id="ENSLOCT00000016916.1">
    <property type="protein sequence ID" value="ENSLOCP00000016886.1"/>
    <property type="gene ID" value="ENSLOCG00000013696.1"/>
</dbReference>
<evidence type="ECO:0000256" key="4">
    <source>
        <dbReference type="SAM" id="Coils"/>
    </source>
</evidence>
<feature type="domain" description="NACHT" evidence="6">
    <location>
        <begin position="440"/>
        <end position="545"/>
    </location>
</feature>
<reference evidence="7" key="3">
    <citation type="submission" date="2025-09" db="UniProtKB">
        <authorList>
            <consortium name="Ensembl"/>
        </authorList>
    </citation>
    <scope>IDENTIFICATION</scope>
</reference>
<feature type="coiled-coil region" evidence="4">
    <location>
        <begin position="1459"/>
        <end position="1493"/>
    </location>
</feature>
<dbReference type="Gene3D" id="2.130.10.10">
    <property type="entry name" value="YVTN repeat-like/Quinoprotein amine dehydrogenase"/>
    <property type="match status" value="2"/>
</dbReference>
<dbReference type="PANTHER" id="PTHR19871:SF43">
    <property type="entry name" value="SI:CH211-212K18.6"/>
    <property type="match status" value="1"/>
</dbReference>
<protein>
    <submittedName>
        <fullName evidence="7">Si:ch211-212k18.6</fullName>
    </submittedName>
</protein>
<dbReference type="PROSITE" id="PS50082">
    <property type="entry name" value="WD_REPEATS_2"/>
    <property type="match status" value="1"/>
</dbReference>
<dbReference type="PROSITE" id="PS50837">
    <property type="entry name" value="NACHT"/>
    <property type="match status" value="1"/>
</dbReference>
<dbReference type="Pfam" id="PF05729">
    <property type="entry name" value="NACHT"/>
    <property type="match status" value="1"/>
</dbReference>
<feature type="compositionally biased region" description="Polar residues" evidence="5">
    <location>
        <begin position="125"/>
        <end position="139"/>
    </location>
</feature>
<reference evidence="7" key="2">
    <citation type="submission" date="2025-08" db="UniProtKB">
        <authorList>
            <consortium name="Ensembl"/>
        </authorList>
    </citation>
    <scope>IDENTIFICATION</scope>
</reference>
<dbReference type="EMBL" id="AHAT01002142">
    <property type="status" value="NOT_ANNOTATED_CDS"/>
    <property type="molecule type" value="Genomic_DNA"/>
</dbReference>
<dbReference type="InterPro" id="IPR027417">
    <property type="entry name" value="P-loop_NTPase"/>
</dbReference>
<dbReference type="InterPro" id="IPR015943">
    <property type="entry name" value="WD40/YVTN_repeat-like_dom_sf"/>
</dbReference>
<keyword evidence="1 3" id="KW-0853">WD repeat</keyword>
<accession>W5N8C7</accession>
<evidence type="ECO:0000256" key="2">
    <source>
        <dbReference type="ARBA" id="ARBA00022737"/>
    </source>
</evidence>
<dbReference type="STRING" id="7918.ENSLOCP00000016886"/>
<feature type="compositionally biased region" description="Acidic residues" evidence="5">
    <location>
        <begin position="1717"/>
        <end position="1731"/>
    </location>
</feature>
<feature type="region of interest" description="Disordered" evidence="5">
    <location>
        <begin position="1709"/>
        <end position="1731"/>
    </location>
</feature>
<keyword evidence="8" id="KW-1185">Reference proteome</keyword>
<evidence type="ECO:0000313" key="8">
    <source>
        <dbReference type="Proteomes" id="UP000018468"/>
    </source>
</evidence>
<keyword evidence="2" id="KW-0677">Repeat</keyword>
<feature type="compositionally biased region" description="Basic and acidic residues" evidence="5">
    <location>
        <begin position="115"/>
        <end position="124"/>
    </location>
</feature>
<evidence type="ECO:0000256" key="5">
    <source>
        <dbReference type="SAM" id="MobiDB-lite"/>
    </source>
</evidence>